<keyword evidence="3" id="KW-1185">Reference proteome</keyword>
<evidence type="ECO:0000313" key="3">
    <source>
        <dbReference type="Proteomes" id="UP000324611"/>
    </source>
</evidence>
<dbReference type="EMBL" id="VUOC01000004">
    <property type="protein sequence ID" value="KAA2238806.1"/>
    <property type="molecule type" value="Genomic_DNA"/>
</dbReference>
<feature type="region of interest" description="Disordered" evidence="1">
    <location>
        <begin position="1"/>
        <end position="34"/>
    </location>
</feature>
<sequence>MTAKGGGRSNYQRDAEPYSQYTNPITRSASELNGNANGDDCDGLVLNTLIQNVKPGVRKVNVGDRLSVRLGLKNSISVYNLEDEICGDLILAESEEVVKCLKKGKVFIALVKNKRGNTCEVVVKPQK</sequence>
<protein>
    <submittedName>
        <fullName evidence="2">Uncharacterized protein</fullName>
    </submittedName>
</protein>
<dbReference type="AlphaFoldDB" id="A0A5B2VJT4"/>
<reference evidence="2 3" key="1">
    <citation type="submission" date="2019-09" db="EMBL/GenBank/DDBJ databases">
        <title>Chitinophaga ginsengihumi sp. nov., isolated from soil of ginseng rhizosphere.</title>
        <authorList>
            <person name="Lee J."/>
        </authorList>
    </citation>
    <scope>NUCLEOTIDE SEQUENCE [LARGE SCALE GENOMIC DNA]</scope>
    <source>
        <strain evidence="2 3">BN140078</strain>
    </source>
</reference>
<name>A0A5B2VJT4_9BACT</name>
<dbReference type="Proteomes" id="UP000324611">
    <property type="component" value="Unassembled WGS sequence"/>
</dbReference>
<dbReference type="RefSeq" id="WP_149839985.1">
    <property type="nucleotide sequence ID" value="NZ_VUOC01000004.1"/>
</dbReference>
<evidence type="ECO:0000313" key="2">
    <source>
        <dbReference type="EMBL" id="KAA2238806.1"/>
    </source>
</evidence>
<comment type="caution">
    <text evidence="2">The sequence shown here is derived from an EMBL/GenBank/DDBJ whole genome shotgun (WGS) entry which is preliminary data.</text>
</comment>
<feature type="compositionally biased region" description="Polar residues" evidence="1">
    <location>
        <begin position="19"/>
        <end position="34"/>
    </location>
</feature>
<accession>A0A5B2VJT4</accession>
<gene>
    <name evidence="2" type="ORF">F0L74_21570</name>
</gene>
<reference evidence="2 3" key="2">
    <citation type="submission" date="2019-09" db="EMBL/GenBank/DDBJ databases">
        <authorList>
            <person name="Jin C."/>
        </authorList>
    </citation>
    <scope>NUCLEOTIDE SEQUENCE [LARGE SCALE GENOMIC DNA]</scope>
    <source>
        <strain evidence="2 3">BN140078</strain>
    </source>
</reference>
<evidence type="ECO:0000256" key="1">
    <source>
        <dbReference type="SAM" id="MobiDB-lite"/>
    </source>
</evidence>
<proteinExistence type="predicted"/>
<organism evidence="2 3">
    <name type="scientific">Chitinophaga agrisoli</name>
    <dbReference type="NCBI Taxonomy" id="2607653"/>
    <lineage>
        <taxon>Bacteria</taxon>
        <taxon>Pseudomonadati</taxon>
        <taxon>Bacteroidota</taxon>
        <taxon>Chitinophagia</taxon>
        <taxon>Chitinophagales</taxon>
        <taxon>Chitinophagaceae</taxon>
        <taxon>Chitinophaga</taxon>
    </lineage>
</organism>